<reference evidence="2 3" key="1">
    <citation type="journal article" date="2020" name="Phytopathology">
        <title>Genome Sequence Resources of Colletotrichum truncatum, C. plurivorum, C. musicola, and C. sojae: Four Species Pathogenic to Soybean (Glycine max).</title>
        <authorList>
            <person name="Rogerio F."/>
            <person name="Boufleur T.R."/>
            <person name="Ciampi-Guillardi M."/>
            <person name="Sukno S.A."/>
            <person name="Thon M.R."/>
            <person name="Massola Junior N.S."/>
            <person name="Baroncelli R."/>
        </authorList>
    </citation>
    <scope>NUCLEOTIDE SEQUENCE [LARGE SCALE GENOMIC DNA]</scope>
    <source>
        <strain evidence="2 3">LFN0009</strain>
    </source>
</reference>
<accession>A0A8H6JJN8</accession>
<evidence type="ECO:0000313" key="3">
    <source>
        <dbReference type="Proteomes" id="UP000652219"/>
    </source>
</evidence>
<name>A0A8H6JJN8_9PEZI</name>
<feature type="region of interest" description="Disordered" evidence="1">
    <location>
        <begin position="20"/>
        <end position="46"/>
    </location>
</feature>
<dbReference type="Proteomes" id="UP000652219">
    <property type="component" value="Unassembled WGS sequence"/>
</dbReference>
<organism evidence="2 3">
    <name type="scientific">Colletotrichum sojae</name>
    <dbReference type="NCBI Taxonomy" id="2175907"/>
    <lineage>
        <taxon>Eukaryota</taxon>
        <taxon>Fungi</taxon>
        <taxon>Dikarya</taxon>
        <taxon>Ascomycota</taxon>
        <taxon>Pezizomycotina</taxon>
        <taxon>Sordariomycetes</taxon>
        <taxon>Hypocreomycetidae</taxon>
        <taxon>Glomerellales</taxon>
        <taxon>Glomerellaceae</taxon>
        <taxon>Colletotrichum</taxon>
        <taxon>Colletotrichum orchidearum species complex</taxon>
    </lineage>
</organism>
<evidence type="ECO:0000313" key="2">
    <source>
        <dbReference type="EMBL" id="KAF6814479.1"/>
    </source>
</evidence>
<gene>
    <name evidence="2" type="ORF">CSOJ01_04030</name>
</gene>
<protein>
    <submittedName>
        <fullName evidence="2">Integral membrane protein</fullName>
    </submittedName>
</protein>
<proteinExistence type="predicted"/>
<dbReference type="EMBL" id="WIGN01000043">
    <property type="protein sequence ID" value="KAF6814479.1"/>
    <property type="molecule type" value="Genomic_DNA"/>
</dbReference>
<keyword evidence="3" id="KW-1185">Reference proteome</keyword>
<comment type="caution">
    <text evidence="2">The sequence shown here is derived from an EMBL/GenBank/DDBJ whole genome shotgun (WGS) entry which is preliminary data.</text>
</comment>
<dbReference type="AlphaFoldDB" id="A0A8H6JJN8"/>
<sequence length="115" mass="12215">MLRPVLDHTVVRWLSLSLSTGSKTTGTGAAVSQGHVARGSRSAQVGAHVRSDGFKQMSESDENLAWEMQGLGNQKRNTLPGHCSSASAESVDDRNRQALAETSGIAVTHTVTVDR</sequence>
<evidence type="ECO:0000256" key="1">
    <source>
        <dbReference type="SAM" id="MobiDB-lite"/>
    </source>
</evidence>